<dbReference type="InterPro" id="IPR007197">
    <property type="entry name" value="rSAM"/>
</dbReference>
<dbReference type="PANTHER" id="PTHR30352:SF2">
    <property type="entry name" value="ANAEROBIC RIBONUCLEOSIDE-TRIPHOSPHATE REDUCTASE-ACTIVATING PROTEIN"/>
    <property type="match status" value="1"/>
</dbReference>
<protein>
    <recommendedName>
        <fullName evidence="4 12">Anaerobic ribonucleoside-triphosphate reductase-activating protein</fullName>
        <ecNumber evidence="12">1.97.1.-</ecNumber>
    </recommendedName>
</protein>
<dbReference type="HOGENOM" id="CLU_089926_0_0_0"/>
<evidence type="ECO:0000313" key="14">
    <source>
        <dbReference type="Proteomes" id="UP000001029"/>
    </source>
</evidence>
<evidence type="ECO:0000313" key="13">
    <source>
        <dbReference type="EMBL" id="ACC98608.1"/>
    </source>
</evidence>
<evidence type="ECO:0000256" key="10">
    <source>
        <dbReference type="ARBA" id="ARBA00023014"/>
    </source>
</evidence>
<dbReference type="RefSeq" id="WP_012415223.1">
    <property type="nucleotide sequence ID" value="NC_010644.1"/>
</dbReference>
<dbReference type="NCBIfam" id="TIGR02491">
    <property type="entry name" value="NrdG"/>
    <property type="match status" value="1"/>
</dbReference>
<evidence type="ECO:0000256" key="11">
    <source>
        <dbReference type="ARBA" id="ARBA00047365"/>
    </source>
</evidence>
<keyword evidence="8 12" id="KW-0560">Oxidoreductase</keyword>
<keyword evidence="6" id="KW-0949">S-adenosyl-L-methionine</keyword>
<organism evidence="13 14">
    <name type="scientific">Elusimicrobium minutum (strain Pei191)</name>
    <dbReference type="NCBI Taxonomy" id="445932"/>
    <lineage>
        <taxon>Bacteria</taxon>
        <taxon>Pseudomonadati</taxon>
        <taxon>Elusimicrobiota</taxon>
        <taxon>Elusimicrobia</taxon>
        <taxon>Elusimicrobiales</taxon>
        <taxon>Elusimicrobiaceae</taxon>
        <taxon>Elusimicrobium</taxon>
    </lineage>
</organism>
<dbReference type="SFLD" id="SFLDG01066">
    <property type="entry name" value="organic_radical-activating_enz"/>
    <property type="match status" value="1"/>
</dbReference>
<comment type="cofactor">
    <cofactor evidence="1">
        <name>[4Fe-4S] cluster</name>
        <dbReference type="ChEBI" id="CHEBI:49883"/>
    </cofactor>
</comment>
<dbReference type="STRING" id="445932.Emin_1055"/>
<evidence type="ECO:0000256" key="5">
    <source>
        <dbReference type="ARBA" id="ARBA00022485"/>
    </source>
</evidence>
<dbReference type="SFLD" id="SFLDS00029">
    <property type="entry name" value="Radical_SAM"/>
    <property type="match status" value="1"/>
</dbReference>
<evidence type="ECO:0000256" key="7">
    <source>
        <dbReference type="ARBA" id="ARBA00022723"/>
    </source>
</evidence>
<evidence type="ECO:0000256" key="2">
    <source>
        <dbReference type="ARBA" id="ARBA00003852"/>
    </source>
</evidence>
<dbReference type="EC" id="1.97.1.-" evidence="12"/>
<accession>B2KDL2</accession>
<dbReference type="InterPro" id="IPR012837">
    <property type="entry name" value="NrdG"/>
</dbReference>
<dbReference type="AlphaFoldDB" id="B2KDL2"/>
<evidence type="ECO:0000256" key="9">
    <source>
        <dbReference type="ARBA" id="ARBA00023004"/>
    </source>
</evidence>
<evidence type="ECO:0000256" key="8">
    <source>
        <dbReference type="ARBA" id="ARBA00023002"/>
    </source>
</evidence>
<dbReference type="InterPro" id="IPR001989">
    <property type="entry name" value="Radical_activat_CS"/>
</dbReference>
<keyword evidence="10" id="KW-0411">Iron-sulfur</keyword>
<dbReference type="Gene3D" id="3.20.20.70">
    <property type="entry name" value="Aldolase class I"/>
    <property type="match status" value="1"/>
</dbReference>
<keyword evidence="9" id="KW-0408">Iron</keyword>
<evidence type="ECO:0000256" key="3">
    <source>
        <dbReference type="ARBA" id="ARBA00009777"/>
    </source>
</evidence>
<dbReference type="EMBL" id="CP001055">
    <property type="protein sequence ID" value="ACC98608.1"/>
    <property type="molecule type" value="Genomic_DNA"/>
</dbReference>
<evidence type="ECO:0000256" key="4">
    <source>
        <dbReference type="ARBA" id="ARBA00014281"/>
    </source>
</evidence>
<name>B2KDL2_ELUMP</name>
<evidence type="ECO:0000256" key="12">
    <source>
        <dbReference type="PIRNR" id="PIRNR000368"/>
    </source>
</evidence>
<evidence type="ECO:0000256" key="6">
    <source>
        <dbReference type="ARBA" id="ARBA00022691"/>
    </source>
</evidence>
<reference evidence="13 14" key="1">
    <citation type="journal article" date="2009" name="Appl. Environ. Microbiol.">
        <title>Genomic analysis of 'Elusimicrobium minutum,' the first cultivated representative of the phylum 'Elusimicrobia' (formerly termite group 1).</title>
        <authorList>
            <person name="Herlemann D.P.R."/>
            <person name="Geissinger O."/>
            <person name="Ikeda-Ohtsubo W."/>
            <person name="Kunin V."/>
            <person name="Sun H."/>
            <person name="Lapidus A."/>
            <person name="Hugenholtz P."/>
            <person name="Brune A."/>
        </authorList>
    </citation>
    <scope>NUCLEOTIDE SEQUENCE [LARGE SCALE GENOMIC DNA]</scope>
    <source>
        <strain evidence="13 14">Pei191</strain>
    </source>
</reference>
<dbReference type="InterPro" id="IPR013785">
    <property type="entry name" value="Aldolase_TIM"/>
</dbReference>
<dbReference type="PROSITE" id="PS01087">
    <property type="entry name" value="RADICAL_ACTIVATING"/>
    <property type="match status" value="1"/>
</dbReference>
<dbReference type="GO" id="GO:0043365">
    <property type="term" value="F:[formate-C-acetyltransferase]-activating enzyme activity"/>
    <property type="evidence" value="ECO:0007669"/>
    <property type="project" value="InterPro"/>
</dbReference>
<dbReference type="Pfam" id="PF13353">
    <property type="entry name" value="Fer4_12"/>
    <property type="match status" value="1"/>
</dbReference>
<comment type="catalytic activity">
    <reaction evidence="11">
        <text>glycyl-[protein] + reduced [flavodoxin] + S-adenosyl-L-methionine = glycin-2-yl radical-[protein] + semiquinone [flavodoxin] + 5'-deoxyadenosine + L-methionine + H(+)</text>
        <dbReference type="Rhea" id="RHEA:61976"/>
        <dbReference type="Rhea" id="RHEA-COMP:10622"/>
        <dbReference type="Rhea" id="RHEA-COMP:14480"/>
        <dbReference type="Rhea" id="RHEA-COMP:15993"/>
        <dbReference type="Rhea" id="RHEA-COMP:15994"/>
        <dbReference type="ChEBI" id="CHEBI:15378"/>
        <dbReference type="ChEBI" id="CHEBI:17319"/>
        <dbReference type="ChEBI" id="CHEBI:29947"/>
        <dbReference type="ChEBI" id="CHEBI:32722"/>
        <dbReference type="ChEBI" id="CHEBI:57618"/>
        <dbReference type="ChEBI" id="CHEBI:57844"/>
        <dbReference type="ChEBI" id="CHEBI:59789"/>
        <dbReference type="ChEBI" id="CHEBI:140311"/>
    </reaction>
</comment>
<dbReference type="PANTHER" id="PTHR30352">
    <property type="entry name" value="PYRUVATE FORMATE-LYASE-ACTIVATING ENZYME"/>
    <property type="match status" value="1"/>
</dbReference>
<comment type="similarity">
    <text evidence="3 12">Belongs to the organic radical-activating enzymes family.</text>
</comment>
<evidence type="ECO:0000256" key="1">
    <source>
        <dbReference type="ARBA" id="ARBA00001966"/>
    </source>
</evidence>
<gene>
    <name evidence="13" type="ordered locus">Emin_1055</name>
</gene>
<dbReference type="OrthoDB" id="9782387at2"/>
<dbReference type="Proteomes" id="UP000001029">
    <property type="component" value="Chromosome"/>
</dbReference>
<dbReference type="SFLD" id="SFLDG01063">
    <property type="entry name" value="activating_enzymes__group_1"/>
    <property type="match status" value="1"/>
</dbReference>
<dbReference type="SFLD" id="SFLDF00299">
    <property type="entry name" value="anaerobic_ribonucleoside-triph"/>
    <property type="match status" value="1"/>
</dbReference>
<dbReference type="GO" id="GO:0004748">
    <property type="term" value="F:ribonucleoside-diphosphate reductase activity, thioredoxin disulfide as acceptor"/>
    <property type="evidence" value="ECO:0007669"/>
    <property type="project" value="TreeGrafter"/>
</dbReference>
<comment type="function">
    <text evidence="2 12">Activation of anaerobic ribonucleoside-triphosphate reductase under anaerobic conditions by generation of an organic free radical, using S-adenosylmethionine and reduced flavodoxin as cosubstrates to produce 5'-deoxy-adenosine.</text>
</comment>
<dbReference type="InterPro" id="IPR058240">
    <property type="entry name" value="rSAM_sf"/>
</dbReference>
<keyword evidence="14" id="KW-1185">Reference proteome</keyword>
<proteinExistence type="inferred from homology"/>
<sequence length="171" mass="19046">MQDDYLQISGIIEESIVDGPGYRFTVFTQGCPHSCKGCHNPQTIPMQGGKLVHIKDIFERFKINPLLRGITLSGGEPFIQAKPLAKLAKMVKQTGKDIVTYTGYIYETLVEGADKKNGWAELLKETDFLIDGPFILEQKSLNLKFRGSQNQRIIDIKKSEKAGKAVTADTL</sequence>
<dbReference type="SUPFAM" id="SSF102114">
    <property type="entry name" value="Radical SAM enzymes"/>
    <property type="match status" value="1"/>
</dbReference>
<dbReference type="KEGG" id="emi:Emin_1055"/>
<keyword evidence="7" id="KW-0479">Metal-binding</keyword>
<dbReference type="PIRSF" id="PIRSF000368">
    <property type="entry name" value="NrdG"/>
    <property type="match status" value="1"/>
</dbReference>
<dbReference type="GO" id="GO:0046872">
    <property type="term" value="F:metal ion binding"/>
    <property type="evidence" value="ECO:0007669"/>
    <property type="project" value="UniProtKB-KW"/>
</dbReference>
<dbReference type="GO" id="GO:0051539">
    <property type="term" value="F:4 iron, 4 sulfur cluster binding"/>
    <property type="evidence" value="ECO:0007669"/>
    <property type="project" value="UniProtKB-KW"/>
</dbReference>
<keyword evidence="5" id="KW-0004">4Fe-4S</keyword>
<dbReference type="InterPro" id="IPR034457">
    <property type="entry name" value="Organic_radical-activating"/>
</dbReference>
<dbReference type="CDD" id="cd01335">
    <property type="entry name" value="Radical_SAM"/>
    <property type="match status" value="1"/>
</dbReference>